<evidence type="ECO:0000313" key="11">
    <source>
        <dbReference type="EMBL" id="RKS75045.1"/>
    </source>
</evidence>
<dbReference type="InterPro" id="IPR011545">
    <property type="entry name" value="DEAD/DEAH_box_helicase_dom"/>
</dbReference>
<evidence type="ECO:0000259" key="10">
    <source>
        <dbReference type="PROSITE" id="PS51194"/>
    </source>
</evidence>
<dbReference type="RefSeq" id="WP_121435371.1">
    <property type="nucleotide sequence ID" value="NZ_RBWU01000003.1"/>
</dbReference>
<feature type="domain" description="Helicase C-terminal" evidence="10">
    <location>
        <begin position="500"/>
        <end position="660"/>
    </location>
</feature>
<dbReference type="InterPro" id="IPR012340">
    <property type="entry name" value="NA-bd_OB-fold"/>
</dbReference>
<dbReference type="GO" id="GO:0003678">
    <property type="term" value="F:DNA helicase activity"/>
    <property type="evidence" value="ECO:0007669"/>
    <property type="project" value="TreeGrafter"/>
</dbReference>
<dbReference type="GO" id="GO:0003677">
    <property type="term" value="F:DNA binding"/>
    <property type="evidence" value="ECO:0007669"/>
    <property type="project" value="UniProtKB-KW"/>
</dbReference>
<keyword evidence="12" id="KW-1185">Reference proteome</keyword>
<dbReference type="GO" id="GO:0006281">
    <property type="term" value="P:DNA repair"/>
    <property type="evidence" value="ECO:0007669"/>
    <property type="project" value="UniProtKB-KW"/>
</dbReference>
<dbReference type="AlphaFoldDB" id="A0A495QQ04"/>
<dbReference type="PANTHER" id="PTHR47964">
    <property type="entry name" value="ATP-DEPENDENT DNA HELICASE HOMOLOG RECG, CHLOROPLASTIC"/>
    <property type="match status" value="1"/>
</dbReference>
<feature type="domain" description="Helicase ATP-binding" evidence="9">
    <location>
        <begin position="287"/>
        <end position="461"/>
    </location>
</feature>
<evidence type="ECO:0000256" key="1">
    <source>
        <dbReference type="ARBA" id="ARBA00022741"/>
    </source>
</evidence>
<dbReference type="SUPFAM" id="SSF50249">
    <property type="entry name" value="Nucleic acid-binding proteins"/>
    <property type="match status" value="1"/>
</dbReference>
<dbReference type="SMART" id="SM00490">
    <property type="entry name" value="HELICc"/>
    <property type="match status" value="1"/>
</dbReference>
<evidence type="ECO:0000256" key="7">
    <source>
        <dbReference type="ARBA" id="ARBA00023204"/>
    </source>
</evidence>
<dbReference type="CDD" id="cd04488">
    <property type="entry name" value="RecG_wedge_OBF"/>
    <property type="match status" value="1"/>
</dbReference>
<evidence type="ECO:0000256" key="2">
    <source>
        <dbReference type="ARBA" id="ARBA00022763"/>
    </source>
</evidence>
<dbReference type="PANTHER" id="PTHR47964:SF1">
    <property type="entry name" value="ATP-DEPENDENT DNA HELICASE HOMOLOG RECG, CHLOROPLASTIC"/>
    <property type="match status" value="1"/>
</dbReference>
<dbReference type="InterPro" id="IPR014001">
    <property type="entry name" value="Helicase_ATP-bd"/>
</dbReference>
<keyword evidence="7" id="KW-0234">DNA repair</keyword>
<dbReference type="GO" id="GO:0016787">
    <property type="term" value="F:hydrolase activity"/>
    <property type="evidence" value="ECO:0007669"/>
    <property type="project" value="UniProtKB-KW"/>
</dbReference>
<gene>
    <name evidence="11" type="ORF">BZB76_3571</name>
</gene>
<dbReference type="Gene3D" id="2.40.50.140">
    <property type="entry name" value="Nucleic acid-binding proteins"/>
    <property type="match status" value="1"/>
</dbReference>
<dbReference type="OrthoDB" id="9804325at2"/>
<dbReference type="GO" id="GO:0005524">
    <property type="term" value="F:ATP binding"/>
    <property type="evidence" value="ECO:0007669"/>
    <property type="project" value="UniProtKB-KW"/>
</dbReference>
<sequence length="733" mass="79403">MANLDEPLRKVLGDKTAKVLEKGLDLHTVGDLLHHYPRRYAHRGELTQLSGLQDGEHVTVMAEVVKVQGRTLTRSPGYVLEITVTDGTGLLQLSFFGRKGSYRPEKELSPGTRGLFAGKISTYRPRSGRAVRQLAHPQYKVVHEKGAEQAAQEWADEIIPIYPSTKALPIETIGMSIGTVLDQLSLPADPMPAELLRRRDLIGLREAYEGIHRPRGWDELGRARKRLKWDEAFVIQVALAQRRRAAAALPATPRPPSFGGLQAEFDARLPFELTEGQRQVGDEIAADLALEHPMHRLLQGDVGAGKTVVALRAMLQVVDGGGQAALLAPTEVLAQQHHRSITGMLGDLAQAGQIGGAENATRVALLTGSQGAKARKEALLDAASGAAGIVVGTHALLQESVQFADLGLVVVDEQHRFGVEQRDALREKTAGGRPHVLVMTATPIPRTVAMTVFGDLETSVLGQLPAGRSQIQTHVVPPEKPAFLARTWERIKEEAARGRQIYIVCPRIGEQEGDEGDAIASDDTQAGEGRRSPLGIMEVLPKLEELLAGLRIGVLHGKLHPDEKDAVMRRFTGRELDVLLATTVIEVGVDVPNATVMVIMDADRFGVSQLHQLRGRVGRGSLQGLCLLVTDAEPGSKARERLDAVASTTDGFRLSRLDLEQRREGDVLGAAQAGRASSLRLLTLQRDEDVIRDAREEATALVEADPDLSGHPGLATVLASLLDEDRADFLEKA</sequence>
<dbReference type="SUPFAM" id="SSF52540">
    <property type="entry name" value="P-loop containing nucleoside triphosphate hydrolases"/>
    <property type="match status" value="2"/>
</dbReference>
<keyword evidence="3" id="KW-0378">Hydrolase</keyword>
<evidence type="ECO:0000259" key="9">
    <source>
        <dbReference type="PROSITE" id="PS51192"/>
    </source>
</evidence>
<evidence type="ECO:0000256" key="8">
    <source>
        <dbReference type="ARBA" id="ARBA00049819"/>
    </source>
</evidence>
<dbReference type="Pfam" id="PF00271">
    <property type="entry name" value="Helicase_C"/>
    <property type="match status" value="1"/>
</dbReference>
<organism evidence="11 12">
    <name type="scientific">Actinomadura pelletieri DSM 43383</name>
    <dbReference type="NCBI Taxonomy" id="1120940"/>
    <lineage>
        <taxon>Bacteria</taxon>
        <taxon>Bacillati</taxon>
        <taxon>Actinomycetota</taxon>
        <taxon>Actinomycetes</taxon>
        <taxon>Streptosporangiales</taxon>
        <taxon>Thermomonosporaceae</taxon>
        <taxon>Actinomadura</taxon>
    </lineage>
</organism>
<dbReference type="InterPro" id="IPR001650">
    <property type="entry name" value="Helicase_C-like"/>
</dbReference>
<keyword evidence="6" id="KW-0238">DNA-binding</keyword>
<dbReference type="CDD" id="cd17992">
    <property type="entry name" value="DEXHc_RecG"/>
    <property type="match status" value="1"/>
</dbReference>
<dbReference type="InterPro" id="IPR027417">
    <property type="entry name" value="P-loop_NTPase"/>
</dbReference>
<evidence type="ECO:0000313" key="12">
    <source>
        <dbReference type="Proteomes" id="UP000274601"/>
    </source>
</evidence>
<keyword evidence="4 11" id="KW-0347">Helicase</keyword>
<evidence type="ECO:0000256" key="4">
    <source>
        <dbReference type="ARBA" id="ARBA00022806"/>
    </source>
</evidence>
<evidence type="ECO:0000256" key="6">
    <source>
        <dbReference type="ARBA" id="ARBA00023125"/>
    </source>
</evidence>
<dbReference type="InterPro" id="IPR047112">
    <property type="entry name" value="RecG/Mfd"/>
</dbReference>
<dbReference type="Gene3D" id="3.40.50.300">
    <property type="entry name" value="P-loop containing nucleotide triphosphate hydrolases"/>
    <property type="match status" value="2"/>
</dbReference>
<dbReference type="NCBIfam" id="NF008167">
    <property type="entry name" value="PRK10917.2-1"/>
    <property type="match status" value="1"/>
</dbReference>
<keyword evidence="1" id="KW-0547">Nucleotide-binding</keyword>
<dbReference type="InterPro" id="IPR045562">
    <property type="entry name" value="RecG_dom3_C"/>
</dbReference>
<protein>
    <recommendedName>
        <fullName evidence="8">Probable DNA 3'-5' helicase RecG</fullName>
    </recommendedName>
</protein>
<name>A0A495QQ04_9ACTN</name>
<dbReference type="Pfam" id="PF00270">
    <property type="entry name" value="DEAD"/>
    <property type="match status" value="1"/>
</dbReference>
<keyword evidence="2" id="KW-0227">DNA damage</keyword>
<comment type="caution">
    <text evidence="11">The sequence shown here is derived from an EMBL/GenBank/DDBJ whole genome shotgun (WGS) entry which is preliminary data.</text>
</comment>
<keyword evidence="5" id="KW-0067">ATP-binding</keyword>
<dbReference type="SMART" id="SM00487">
    <property type="entry name" value="DEXDc"/>
    <property type="match status" value="1"/>
</dbReference>
<proteinExistence type="predicted"/>
<evidence type="ECO:0000256" key="3">
    <source>
        <dbReference type="ARBA" id="ARBA00022801"/>
    </source>
</evidence>
<dbReference type="InterPro" id="IPR033454">
    <property type="entry name" value="RecG_wedge"/>
</dbReference>
<dbReference type="PROSITE" id="PS51194">
    <property type="entry name" value="HELICASE_CTER"/>
    <property type="match status" value="1"/>
</dbReference>
<dbReference type="Pfam" id="PF17191">
    <property type="entry name" value="RecG_wedge"/>
    <property type="match status" value="1"/>
</dbReference>
<dbReference type="Pfam" id="PF19833">
    <property type="entry name" value="RecG_dom3_C"/>
    <property type="match status" value="1"/>
</dbReference>
<accession>A0A495QQ04</accession>
<dbReference type="Proteomes" id="UP000274601">
    <property type="component" value="Unassembled WGS sequence"/>
</dbReference>
<dbReference type="EMBL" id="RBWU01000003">
    <property type="protein sequence ID" value="RKS75045.1"/>
    <property type="molecule type" value="Genomic_DNA"/>
</dbReference>
<dbReference type="PROSITE" id="PS51192">
    <property type="entry name" value="HELICASE_ATP_BIND_1"/>
    <property type="match status" value="1"/>
</dbReference>
<reference evidence="11 12" key="1">
    <citation type="submission" date="2018-10" db="EMBL/GenBank/DDBJ databases">
        <title>Genomic Encyclopedia of Archaeal and Bacterial Type Strains, Phase II (KMG-II): from individual species to whole genera.</title>
        <authorList>
            <person name="Goeker M."/>
        </authorList>
    </citation>
    <scope>NUCLEOTIDE SEQUENCE [LARGE SCALE GENOMIC DNA]</scope>
    <source>
        <strain evidence="11 12">DSM 43383</strain>
    </source>
</reference>
<evidence type="ECO:0000256" key="5">
    <source>
        <dbReference type="ARBA" id="ARBA00022840"/>
    </source>
</evidence>